<name>A0A8H7IRA2_9PEZI</name>
<proteinExistence type="predicted"/>
<dbReference type="AlphaFoldDB" id="A0A8H7IRA2"/>
<sequence length="130" mass="14187">MRVLPAESPLDLQPRLRTKSPPQRCFIHAPGAVAAASPCICEISARSELRYAALTTARAAPAAATTRPPRWIAAVRFRAHPPSWDGALARHPRNAWPPASSSHRIHSALYHDTNLILRASRSKTSARQSS</sequence>
<reference evidence="1" key="2">
    <citation type="journal article" date="2018" name="DNA Res.">
        <title>Comparative genome and transcriptome analyses reveal adaptations to opportunistic infections in woody plant degrading pathogens of Botryosphaeriaceae.</title>
        <authorList>
            <person name="Yan J.Y."/>
            <person name="Zhao W.S."/>
            <person name="Chen Z."/>
            <person name="Xing Q.K."/>
            <person name="Zhang W."/>
            <person name="Chethana K.W.T."/>
            <person name="Xue M.F."/>
            <person name="Xu J.P."/>
            <person name="Phillips A.J.L."/>
            <person name="Wang Y."/>
            <person name="Liu J.H."/>
            <person name="Liu M."/>
            <person name="Zhou Y."/>
            <person name="Jayawardena R.S."/>
            <person name="Manawasinghe I.S."/>
            <person name="Huang J.B."/>
            <person name="Qiao G.H."/>
            <person name="Fu C.Y."/>
            <person name="Guo F.F."/>
            <person name="Dissanayake A.J."/>
            <person name="Peng Y.L."/>
            <person name="Hyde K.D."/>
            <person name="Li X.H."/>
        </authorList>
    </citation>
    <scope>NUCLEOTIDE SEQUENCE</scope>
    <source>
        <strain evidence="1">CSS-01s</strain>
    </source>
</reference>
<reference evidence="1" key="1">
    <citation type="submission" date="2016-08" db="EMBL/GenBank/DDBJ databases">
        <authorList>
            <person name="Yan J."/>
        </authorList>
    </citation>
    <scope>NUCLEOTIDE SEQUENCE</scope>
    <source>
        <strain evidence="1">CSS-01s</strain>
    </source>
</reference>
<evidence type="ECO:0000313" key="2">
    <source>
        <dbReference type="Proteomes" id="UP000627934"/>
    </source>
</evidence>
<dbReference type="EMBL" id="MDYX01000040">
    <property type="protein sequence ID" value="KAF9630513.1"/>
    <property type="molecule type" value="Genomic_DNA"/>
</dbReference>
<comment type="caution">
    <text evidence="1">The sequence shown here is derived from an EMBL/GenBank/DDBJ whole genome shotgun (WGS) entry which is preliminary data.</text>
</comment>
<accession>A0A8H7IRA2</accession>
<organism evidence="1 2">
    <name type="scientific">Lasiodiplodia theobromae</name>
    <dbReference type="NCBI Taxonomy" id="45133"/>
    <lineage>
        <taxon>Eukaryota</taxon>
        <taxon>Fungi</taxon>
        <taxon>Dikarya</taxon>
        <taxon>Ascomycota</taxon>
        <taxon>Pezizomycotina</taxon>
        <taxon>Dothideomycetes</taxon>
        <taxon>Dothideomycetes incertae sedis</taxon>
        <taxon>Botryosphaeriales</taxon>
        <taxon>Botryosphaeriaceae</taxon>
        <taxon>Lasiodiplodia</taxon>
    </lineage>
</organism>
<evidence type="ECO:0000313" key="1">
    <source>
        <dbReference type="EMBL" id="KAF9630513.1"/>
    </source>
</evidence>
<protein>
    <submittedName>
        <fullName evidence="1">Uncharacterized protein</fullName>
    </submittedName>
</protein>
<dbReference type="Proteomes" id="UP000627934">
    <property type="component" value="Unassembled WGS sequence"/>
</dbReference>
<gene>
    <name evidence="1" type="ORF">BFW01_g1075</name>
</gene>